<keyword evidence="2" id="KW-0378">Hydrolase</keyword>
<gene>
    <name evidence="2" type="ORF">Tci_008249</name>
</gene>
<reference evidence="2" key="1">
    <citation type="journal article" date="2019" name="Sci. Rep.">
        <title>Draft genome of Tanacetum cinerariifolium, the natural source of mosquito coil.</title>
        <authorList>
            <person name="Yamashiro T."/>
            <person name="Shiraishi A."/>
            <person name="Satake H."/>
            <person name="Nakayama K."/>
        </authorList>
    </citation>
    <scope>NUCLEOTIDE SEQUENCE</scope>
</reference>
<comment type="caution">
    <text evidence="2">The sequence shown here is derived from an EMBL/GenBank/DDBJ whole genome shotgun (WGS) entry which is preliminary data.</text>
</comment>
<organism evidence="2">
    <name type="scientific">Tanacetum cinerariifolium</name>
    <name type="common">Dalmatian daisy</name>
    <name type="synonym">Chrysanthemum cinerariifolium</name>
    <dbReference type="NCBI Taxonomy" id="118510"/>
    <lineage>
        <taxon>Eukaryota</taxon>
        <taxon>Viridiplantae</taxon>
        <taxon>Streptophyta</taxon>
        <taxon>Embryophyta</taxon>
        <taxon>Tracheophyta</taxon>
        <taxon>Spermatophyta</taxon>
        <taxon>Magnoliopsida</taxon>
        <taxon>eudicotyledons</taxon>
        <taxon>Gunneridae</taxon>
        <taxon>Pentapetalae</taxon>
        <taxon>asterids</taxon>
        <taxon>campanulids</taxon>
        <taxon>Asterales</taxon>
        <taxon>Asteraceae</taxon>
        <taxon>Asteroideae</taxon>
        <taxon>Anthemideae</taxon>
        <taxon>Anthemidinae</taxon>
        <taxon>Tanacetum</taxon>
    </lineage>
</organism>
<dbReference type="EMBL" id="BKCJ010000790">
    <property type="protein sequence ID" value="GEU36271.1"/>
    <property type="molecule type" value="Genomic_DNA"/>
</dbReference>
<dbReference type="GO" id="GO:0008233">
    <property type="term" value="F:peptidase activity"/>
    <property type="evidence" value="ECO:0007669"/>
    <property type="project" value="UniProtKB-KW"/>
</dbReference>
<feature type="compositionally biased region" description="Polar residues" evidence="1">
    <location>
        <begin position="27"/>
        <end position="39"/>
    </location>
</feature>
<evidence type="ECO:0000313" key="2">
    <source>
        <dbReference type="EMBL" id="GEU36271.1"/>
    </source>
</evidence>
<keyword evidence="2" id="KW-0645">Protease</keyword>
<dbReference type="GO" id="GO:0006508">
    <property type="term" value="P:proteolysis"/>
    <property type="evidence" value="ECO:0007669"/>
    <property type="project" value="UniProtKB-KW"/>
</dbReference>
<sequence length="488" mass="55515">MNGWTTKQLKDRQRKEIKNVEKKVDTPITTGNTNTNAPSFGTCDEEPNDVGDEEPNDVGDEEMSLEDIVNEVKRNFSVITNAKALINENIFKGFDMFPNNKDLLTLETEHDLLFCVSLSGNILESSLAKASMKEAECKYKRLQPINIDLSKDGDEVNGGNVCVLDSNSKSKTSEVTPEMVKDVVKKLDVSKFKPFQNSLVLANNEEPKAAKQGDDQKLVSNGISKSKIRPRSLNENFLEKTRAKREVKLHDSLKSPYINRIVDCKRRLQLDEKKVSNWLFACTEDENDIVFEAHGQLIGYKGIMESLRPSSKIHASVVDIWVEIQNDIEKRRSTSASSRVFVHSDIMVCFPIVQSGHFYYITFNFIKDEVHVIDNLTVCPNYKELPEKLISKFAGYLTEINHRKAGSIGRIKPIYKGMHKMENGLAREGLVQQEQLNDLRRKYATKILLADINEHKEALERKVSIFDKLTKEEKSILNQHELVVGNHE</sequence>
<accession>A0A6L2JH05</accession>
<feature type="region of interest" description="Disordered" evidence="1">
    <location>
        <begin position="1"/>
        <end position="60"/>
    </location>
</feature>
<evidence type="ECO:0000256" key="1">
    <source>
        <dbReference type="SAM" id="MobiDB-lite"/>
    </source>
</evidence>
<feature type="compositionally biased region" description="Acidic residues" evidence="1">
    <location>
        <begin position="43"/>
        <end position="60"/>
    </location>
</feature>
<protein>
    <submittedName>
        <fullName evidence="2">Ulp1 protease family, C-terminal catalytic domain-containing protein</fullName>
    </submittedName>
</protein>
<name>A0A6L2JH05_TANCI</name>
<proteinExistence type="predicted"/>
<dbReference type="AlphaFoldDB" id="A0A6L2JH05"/>
<feature type="compositionally biased region" description="Basic and acidic residues" evidence="1">
    <location>
        <begin position="8"/>
        <end position="25"/>
    </location>
</feature>